<sequence>KEGGPAGSAGSASRAHGSLLGVSPRQSPHPLGPPSSGPFAFAIQLGRCAVPSASALALRTEVPPPPLLLLRRHSRAPLSHLFFQPRSMHMPSGRRTAPRNRPFRYRLLPSLIHPSRYAVSAPPSLCFASSPINRYVTMRIVSHIMFPGSRRKRKLYTLGLPFPPLLRKARGTASTCSLNSKTGRQAERQTYIWMDGWMDGWMD</sequence>
<feature type="region of interest" description="Disordered" evidence="1">
    <location>
        <begin position="1"/>
        <end position="35"/>
    </location>
</feature>
<organism evidence="2">
    <name type="scientific">Tetraselmis sp. GSL018</name>
    <dbReference type="NCBI Taxonomy" id="582737"/>
    <lineage>
        <taxon>Eukaryota</taxon>
        <taxon>Viridiplantae</taxon>
        <taxon>Chlorophyta</taxon>
        <taxon>core chlorophytes</taxon>
        <taxon>Chlorodendrophyceae</taxon>
        <taxon>Chlorodendrales</taxon>
        <taxon>Chlorodendraceae</taxon>
        <taxon>Tetraselmis</taxon>
    </lineage>
</organism>
<dbReference type="AlphaFoldDB" id="A0A061R715"/>
<proteinExistence type="predicted"/>
<protein>
    <submittedName>
        <fullName evidence="2">Uncharacterized protein</fullName>
    </submittedName>
</protein>
<accession>A0A061R715</accession>
<dbReference type="EMBL" id="GBEZ01018684">
    <property type="protein sequence ID" value="JAC67778.1"/>
    <property type="molecule type" value="Transcribed_RNA"/>
</dbReference>
<name>A0A061R715_9CHLO</name>
<feature type="non-terminal residue" evidence="2">
    <location>
        <position position="203"/>
    </location>
</feature>
<gene>
    <name evidence="2" type="ORF">TSPGSL018_10256</name>
</gene>
<feature type="non-terminal residue" evidence="2">
    <location>
        <position position="1"/>
    </location>
</feature>
<feature type="compositionally biased region" description="Low complexity" evidence="1">
    <location>
        <begin position="8"/>
        <end position="21"/>
    </location>
</feature>
<evidence type="ECO:0000256" key="1">
    <source>
        <dbReference type="SAM" id="MobiDB-lite"/>
    </source>
</evidence>
<evidence type="ECO:0000313" key="2">
    <source>
        <dbReference type="EMBL" id="JAC67778.1"/>
    </source>
</evidence>
<reference evidence="2" key="1">
    <citation type="submission" date="2014-05" db="EMBL/GenBank/DDBJ databases">
        <title>The transcriptome of the halophilic microalga Tetraselmis sp. GSL018 isolated from the Great Salt Lake, Utah.</title>
        <authorList>
            <person name="Jinkerson R.E."/>
            <person name="D'Adamo S."/>
            <person name="Posewitz M.C."/>
        </authorList>
    </citation>
    <scope>NUCLEOTIDE SEQUENCE</scope>
    <source>
        <strain evidence="2">GSL018</strain>
    </source>
</reference>